<protein>
    <submittedName>
        <fullName evidence="3">Uncharacterized protein</fullName>
    </submittedName>
</protein>
<gene>
    <name evidence="3" type="ORF">F5878DRAFT_636447</name>
</gene>
<reference evidence="3" key="1">
    <citation type="submission" date="2022-08" db="EMBL/GenBank/DDBJ databases">
        <authorList>
            <consortium name="DOE Joint Genome Institute"/>
            <person name="Min B."/>
            <person name="Riley R."/>
            <person name="Sierra-Patev S."/>
            <person name="Naranjo-Ortiz M."/>
            <person name="Looney B."/>
            <person name="Konkel Z."/>
            <person name="Slot J.C."/>
            <person name="Sakamoto Y."/>
            <person name="Steenwyk J.L."/>
            <person name="Rokas A."/>
            <person name="Carro J."/>
            <person name="Camarero S."/>
            <person name="Ferreira P."/>
            <person name="Molpeceres G."/>
            <person name="Ruiz-Duenas F.J."/>
            <person name="Serrano A."/>
            <person name="Henrissat B."/>
            <person name="Drula E."/>
            <person name="Hughes K.W."/>
            <person name="Mata J.L."/>
            <person name="Ishikawa N.K."/>
            <person name="Vargas-Isla R."/>
            <person name="Ushijima S."/>
            <person name="Smith C.A."/>
            <person name="Ahrendt S."/>
            <person name="Andreopoulos W."/>
            <person name="He G."/>
            <person name="Labutti K."/>
            <person name="Lipzen A."/>
            <person name="Ng V."/>
            <person name="Sandor L."/>
            <person name="Barry K."/>
            <person name="Martinez A.T."/>
            <person name="Xiao Y."/>
            <person name="Gibbons J.G."/>
            <person name="Terashima K."/>
            <person name="Hibbett D.S."/>
            <person name="Grigoriev I.V."/>
        </authorList>
    </citation>
    <scope>NUCLEOTIDE SEQUENCE</scope>
    <source>
        <strain evidence="3">TFB9207</strain>
    </source>
</reference>
<keyword evidence="4" id="KW-1185">Reference proteome</keyword>
<keyword evidence="2" id="KW-0732">Signal</keyword>
<dbReference type="AlphaFoldDB" id="A0AA38U2D2"/>
<comment type="caution">
    <text evidence="3">The sequence shown here is derived from an EMBL/GenBank/DDBJ whole genome shotgun (WGS) entry which is preliminary data.</text>
</comment>
<evidence type="ECO:0000313" key="4">
    <source>
        <dbReference type="Proteomes" id="UP001163846"/>
    </source>
</evidence>
<evidence type="ECO:0000256" key="2">
    <source>
        <dbReference type="SAM" id="SignalP"/>
    </source>
</evidence>
<accession>A0AA38U2D2</accession>
<evidence type="ECO:0000313" key="3">
    <source>
        <dbReference type="EMBL" id="KAJ3831001.1"/>
    </source>
</evidence>
<name>A0AA38U2D2_9AGAR</name>
<feature type="region of interest" description="Disordered" evidence="1">
    <location>
        <begin position="110"/>
        <end position="135"/>
    </location>
</feature>
<dbReference type="Proteomes" id="UP001163846">
    <property type="component" value="Unassembled WGS sequence"/>
</dbReference>
<proteinExistence type="predicted"/>
<evidence type="ECO:0000256" key="1">
    <source>
        <dbReference type="SAM" id="MobiDB-lite"/>
    </source>
</evidence>
<sequence>MVHLHSHSAFILFILGTALISTTVAAPLHPVLVMMSRESHPGDEDILPSPCDRAHAIAAACTGQDLCQIQSKGLSAGSEENDPTDSVHLLGAFSSFRSLPTPIAARAALETHTNSAHRSDREPSPASTHSRPSAAFVSYPTDVRTILDSLGPQSKWSPKNVLVQFRQSTSWDEDKMNTVGNYRKFLETTMSGKLIIDTVTEIRKHRTFQDNELTRMILKELEEMVPSRQAERLMEEIMKDGGYEEVKSCAGDMEVLKQKGVYAKYENSLQSSPPEVGKVLETMMMGALRQNPAFINSLRLPQ</sequence>
<dbReference type="EMBL" id="MU807936">
    <property type="protein sequence ID" value="KAJ3831001.1"/>
    <property type="molecule type" value="Genomic_DNA"/>
</dbReference>
<feature type="chain" id="PRO_5041296762" evidence="2">
    <location>
        <begin position="26"/>
        <end position="302"/>
    </location>
</feature>
<organism evidence="3 4">
    <name type="scientific">Lentinula raphanica</name>
    <dbReference type="NCBI Taxonomy" id="153919"/>
    <lineage>
        <taxon>Eukaryota</taxon>
        <taxon>Fungi</taxon>
        <taxon>Dikarya</taxon>
        <taxon>Basidiomycota</taxon>
        <taxon>Agaricomycotina</taxon>
        <taxon>Agaricomycetes</taxon>
        <taxon>Agaricomycetidae</taxon>
        <taxon>Agaricales</taxon>
        <taxon>Marasmiineae</taxon>
        <taxon>Omphalotaceae</taxon>
        <taxon>Lentinula</taxon>
    </lineage>
</organism>
<feature type="signal peptide" evidence="2">
    <location>
        <begin position="1"/>
        <end position="25"/>
    </location>
</feature>